<dbReference type="PROSITE" id="PS51257">
    <property type="entry name" value="PROKAR_LIPOPROTEIN"/>
    <property type="match status" value="1"/>
</dbReference>
<dbReference type="KEGG" id="caci:CLOAM1789"/>
<keyword evidence="4" id="KW-1185">Reference proteome</keyword>
<keyword evidence="2" id="KW-0732">Signal</keyword>
<dbReference type="Pfam" id="PF08139">
    <property type="entry name" value="LPAM_1"/>
    <property type="match status" value="1"/>
</dbReference>
<sequence>MRRIFFFLLLIVLLASCNLRENLLLPPEISAADYQTGNTIKVYSDYLIKAANDDSYLMLHKESIADELIHLGDEIVFRKVKTFVMRDSLGFQNNAEAKSNTYQFGVIRSGTIIDLIASINMAEIYTEIKPSSDPFYLVSFNYYLQANPINPTYYNKRRAYFPISATGEYALLSIPEEDNPTLQHNGRDNFYAVLLNNTGAQVAVNFPAAYTSMAGNITIRLKDNLTDYNKLTAYYPNAAISYPVVELQTEKAIGNCLAYLRILNAGKGFFSRQWIHLSENSVYSWSENDPVSGTSNWWIDETGLYSFLKGSGEYFLLSPLENQQEISVPLDGSVNSVFLQQVWFDLRSISLPETQMKVNIAPDISSILADYFQNNPYSFNSPVQAFVINFYKDSELIATLPENNWIEFGFFTNQTENNKNRLFSVCRNNLQDIITYKSPGTSYDANHYIQVNSYIYSGITSSAAYLYGCLQTAPSQLKVPYYKNRQYLQTENAIISWWNADKTDYDYLILNLKPAFPNHPWLKGEPFYISAASSLADFCFYTHNEKQSSLPSGFYLALPVFNPQENYLLFSTFPYSRLKNYLQGTANCYVQKNWLNIYPEFPGMIINCKINYTNPFKLRTYSTMNFFWNDLIFYTYGNAPQETNTIFSFYKTNTLADPYRILSNQYNLSYSSAVYQVSSDSEENFALFQPVLFFPRTAKGQNLLFYEKTEPFYRLYAFYESASYDPWYFYIDNGFNGIALANSGSYASFVDNNPHNSVSVSVRNSTQDEIVSLYQVQFVLPNYFINKGVPSGSILNLSKLNYVSGVDNLLAAYQLSVSTPTGEPINPDFYNIIGAQQEPYIYLPITEVATIKTAHLFYRDQLGNVTELNRVDSFSANYANEYIVVGNCFICTVPNPGIFYITKF</sequence>
<dbReference type="EMBL" id="CU466930">
    <property type="protein sequence ID" value="CAO81623.1"/>
    <property type="molecule type" value="Genomic_DNA"/>
</dbReference>
<organism evidence="3 4">
    <name type="scientific">Cloacimonas acidaminovorans (strain Evry)</name>
    <dbReference type="NCBI Taxonomy" id="459349"/>
    <lineage>
        <taxon>Bacteria</taxon>
        <taxon>Pseudomonadati</taxon>
        <taxon>Candidatus Cloacimonadota</taxon>
        <taxon>Candidatus Cloacimonadia</taxon>
        <taxon>Candidatus Cloacimonadales</taxon>
        <taxon>Candidatus Cloacimonadaceae</taxon>
        <taxon>Candidatus Cloacimonas</taxon>
    </lineage>
</organism>
<evidence type="ECO:0000313" key="4">
    <source>
        <dbReference type="Proteomes" id="UP000002019"/>
    </source>
</evidence>
<dbReference type="AlphaFoldDB" id="B0VJG3"/>
<accession>B0VJG3</accession>
<reference evidence="3 4" key="1">
    <citation type="journal article" date="2008" name="J. Bacteriol.">
        <title>'Candidatus Cloacamonas acidaminovorans': genome sequence reconstruction provides a first glimpse of a new bacterial division.</title>
        <authorList>
            <person name="Pelletier E."/>
            <person name="Kreimeyer A."/>
            <person name="Bocs S."/>
            <person name="Rouy Z."/>
            <person name="Gyapay G."/>
            <person name="Chouari R."/>
            <person name="Riviere D."/>
            <person name="Ganesan A."/>
            <person name="Daegelen P."/>
            <person name="Sghir A."/>
            <person name="Cohen G.N."/>
            <person name="Medigue C."/>
            <person name="Weissenbach J."/>
            <person name="Le Paslier D."/>
        </authorList>
    </citation>
    <scope>NUCLEOTIDE SEQUENCE [LARGE SCALE GENOMIC DNA]</scope>
    <source>
        <strain evidence="4">Evry</strain>
    </source>
</reference>
<gene>
    <name evidence="3" type="ordered locus">CLOAM1789</name>
</gene>
<dbReference type="Proteomes" id="UP000002019">
    <property type="component" value="Chromosome"/>
</dbReference>
<dbReference type="HOGENOM" id="CLU_320722_0_0_0"/>
<dbReference type="InterPro" id="IPR012640">
    <property type="entry name" value="Membr_lipoprot_lipid_attach_CS"/>
</dbReference>
<evidence type="ECO:0000256" key="2">
    <source>
        <dbReference type="ARBA" id="ARBA00022729"/>
    </source>
</evidence>
<dbReference type="OrthoDB" id="527673at2"/>
<proteinExistence type="predicted"/>
<name>B0VJG3_CLOAI</name>
<dbReference type="STRING" id="459349.CLOAM1789"/>
<evidence type="ECO:0000256" key="1">
    <source>
        <dbReference type="ARBA" id="ARBA00017922"/>
    </source>
</evidence>
<evidence type="ECO:0000313" key="3">
    <source>
        <dbReference type="EMBL" id="CAO81623.1"/>
    </source>
</evidence>
<dbReference type="RefSeq" id="WP_015425481.1">
    <property type="nucleotide sequence ID" value="NC_020449.1"/>
</dbReference>
<protein>
    <recommendedName>
        <fullName evidence="1">Type IV secretion system putative lipoprotein virB7</fullName>
    </recommendedName>
</protein>